<dbReference type="AlphaFoldDB" id="A0A0L0RZJ9"/>
<comment type="subcellular location">
    <subcellularLocation>
        <location evidence="1">Cytoplasm</location>
    </subcellularLocation>
</comment>
<dbReference type="Pfam" id="PF10367">
    <property type="entry name" value="zf-Vps39_C"/>
    <property type="match status" value="1"/>
</dbReference>
<dbReference type="Gene3D" id="2.130.10.10">
    <property type="entry name" value="YVTN repeat-like/Quinoprotein amine dehydrogenase"/>
    <property type="match status" value="1"/>
</dbReference>
<dbReference type="GO" id="GO:0006914">
    <property type="term" value="P:autophagy"/>
    <property type="evidence" value="ECO:0007669"/>
    <property type="project" value="TreeGrafter"/>
</dbReference>
<dbReference type="GO" id="GO:0005737">
    <property type="term" value="C:cytoplasm"/>
    <property type="evidence" value="ECO:0007669"/>
    <property type="project" value="UniProtKB-SubCell"/>
</dbReference>
<dbReference type="EMBL" id="GG745329">
    <property type="protein sequence ID" value="KNE55852.1"/>
    <property type="molecule type" value="Genomic_DNA"/>
</dbReference>
<dbReference type="PROSITE" id="PS50219">
    <property type="entry name" value="CNH"/>
    <property type="match status" value="1"/>
</dbReference>
<dbReference type="OrthoDB" id="5325112at2759"/>
<keyword evidence="8" id="KW-1185">Reference proteome</keyword>
<keyword evidence="3" id="KW-0963">Cytoplasm</keyword>
<sequence>MAASVTFRAFDRTTLLDSGPKNAPITALCGTADGTRLYLGTAQGDVALYHLQPGSSPRRTSSSTIESMPKSPSVASVASAASSAKGDRCVLVSHTPGVAKRAIDDLALADNHDAMLLLSDSTPHIFRLSTLEQVHVLADARAPMSFDVFSAPDTPTFLVALGYPKRVLLLELDEQLAIVERKEYPLPINARSICFLTEEAQSLAIASSKEISILTLATGELVSVLVWSPTSFSLMLSSTPQTKVFARAHELVAFSNANVLRMDDATGRVRMDWTTVLDDLVRCGPYLVGLVGQRSVQIKVGQKLVQTIDLAPSVTSLICVDRALFATNGTKLWQLDMIPIEALVDRLIADAQFEPAVAIVEASDLAVEEKIAHVRSVQLAYAHRVFAKGKFEDAMAVFRDLCAPPDAVLQYFPFTLATASSSPPLPRRPGAAKTPAEIPEARRALARFLTERRSILNRLRAAAASGGATGGGAQSVLGGAAGGSLLGSVVGGRMPTAGPGSILASTSSLSSVARDYVARMSNELTPDEVDKQSVVVDTALLRLYLHDRSDSMLGSLLRVRNYCDVESTVAILTEYHKYSELIDFMFAKGLHERALDFLMQQASSATDAADRCGPLIAYLTKLEAQPDHHALIWRYLGWVFQADAALALDYVKQTRLDSGEIITFLTSLAPVHLIDYLEFMIVEQKHQAPYIHEQYIRNLVEMIEEARADHDEDTSEVVPVRNGGTDQDVAAGTPAPASPSEESAALAGLHARLLRFLRESQAYGAATALAMLPQNGYHEEKLVLCERLGQYDRVLDLLVGTLHDVQRAQAVVERVNAFHDDLVRHCVAAGTPTTAVLAMLDKYLDHLDMAVILFAIPDDLPAARVADLIARAAARLAAQAHSTAVVKDLARREHHLALVRVEAMRAGSVAVGERSLCPACGKKIGNSACSTWWNRPVVVHFGCRTTVAPPTPTPGGGAMRALSR</sequence>
<evidence type="ECO:0000256" key="1">
    <source>
        <dbReference type="ARBA" id="ARBA00004496"/>
    </source>
</evidence>
<dbReference type="VEuPathDB" id="FungiDB:AMAG_01722"/>
<dbReference type="STRING" id="578462.A0A0L0RZJ9"/>
<organism evidence="7 8">
    <name type="scientific">Allomyces macrogynus (strain ATCC 38327)</name>
    <name type="common">Allomyces javanicus var. macrogynus</name>
    <dbReference type="NCBI Taxonomy" id="578462"/>
    <lineage>
        <taxon>Eukaryota</taxon>
        <taxon>Fungi</taxon>
        <taxon>Fungi incertae sedis</taxon>
        <taxon>Blastocladiomycota</taxon>
        <taxon>Blastocladiomycetes</taxon>
        <taxon>Blastocladiales</taxon>
        <taxon>Blastocladiaceae</taxon>
        <taxon>Allomyces</taxon>
    </lineage>
</organism>
<dbReference type="eggNOG" id="KOG2063">
    <property type="taxonomic scope" value="Eukaryota"/>
</dbReference>
<dbReference type="InterPro" id="IPR015943">
    <property type="entry name" value="WD40/YVTN_repeat-like_dom_sf"/>
</dbReference>
<protein>
    <recommendedName>
        <fullName evidence="6">CNH domain-containing protein</fullName>
    </recommendedName>
</protein>
<dbReference type="GO" id="GO:0034058">
    <property type="term" value="P:endosomal vesicle fusion"/>
    <property type="evidence" value="ECO:0007669"/>
    <property type="project" value="TreeGrafter"/>
</dbReference>
<dbReference type="InterPro" id="IPR011044">
    <property type="entry name" value="Quino_amine_DH_bsu"/>
</dbReference>
<dbReference type="InterPro" id="IPR001180">
    <property type="entry name" value="CNH_dom"/>
</dbReference>
<dbReference type="InterPro" id="IPR019453">
    <property type="entry name" value="VPS39/TGFA1_Znf"/>
</dbReference>
<keyword evidence="2" id="KW-0813">Transport</keyword>
<feature type="domain" description="CNH" evidence="6">
    <location>
        <begin position="22"/>
        <end position="324"/>
    </location>
</feature>
<dbReference type="Proteomes" id="UP000054350">
    <property type="component" value="Unassembled WGS sequence"/>
</dbReference>
<evidence type="ECO:0000313" key="8">
    <source>
        <dbReference type="Proteomes" id="UP000054350"/>
    </source>
</evidence>
<name>A0A0L0RZJ9_ALLM3</name>
<evidence type="ECO:0000256" key="5">
    <source>
        <dbReference type="SAM" id="MobiDB-lite"/>
    </source>
</evidence>
<dbReference type="InterPro" id="IPR019452">
    <property type="entry name" value="VPS39/TGF_beta_rcpt-assoc_1"/>
</dbReference>
<proteinExistence type="predicted"/>
<dbReference type="GO" id="GO:0015031">
    <property type="term" value="P:protein transport"/>
    <property type="evidence" value="ECO:0007669"/>
    <property type="project" value="UniProtKB-KW"/>
</dbReference>
<evidence type="ECO:0000259" key="6">
    <source>
        <dbReference type="PROSITE" id="PS50219"/>
    </source>
</evidence>
<evidence type="ECO:0000256" key="3">
    <source>
        <dbReference type="ARBA" id="ARBA00022490"/>
    </source>
</evidence>
<keyword evidence="4" id="KW-0653">Protein transport</keyword>
<dbReference type="OMA" id="EEYCNQV"/>
<evidence type="ECO:0000256" key="4">
    <source>
        <dbReference type="ARBA" id="ARBA00022927"/>
    </source>
</evidence>
<reference evidence="8" key="2">
    <citation type="submission" date="2009-11" db="EMBL/GenBank/DDBJ databases">
        <title>The Genome Sequence of Allomyces macrogynus strain ATCC 38327.</title>
        <authorList>
            <consortium name="The Broad Institute Genome Sequencing Platform"/>
            <person name="Russ C."/>
            <person name="Cuomo C."/>
            <person name="Shea T."/>
            <person name="Young S.K."/>
            <person name="Zeng Q."/>
            <person name="Koehrsen M."/>
            <person name="Haas B."/>
            <person name="Borodovsky M."/>
            <person name="Guigo R."/>
            <person name="Alvarado L."/>
            <person name="Berlin A."/>
            <person name="Borenstein D."/>
            <person name="Chen Z."/>
            <person name="Engels R."/>
            <person name="Freedman E."/>
            <person name="Gellesch M."/>
            <person name="Goldberg J."/>
            <person name="Griggs A."/>
            <person name="Gujja S."/>
            <person name="Heiman D."/>
            <person name="Hepburn T."/>
            <person name="Howarth C."/>
            <person name="Jen D."/>
            <person name="Larson L."/>
            <person name="Lewis B."/>
            <person name="Mehta T."/>
            <person name="Park D."/>
            <person name="Pearson M."/>
            <person name="Roberts A."/>
            <person name="Saif S."/>
            <person name="Shenoy N."/>
            <person name="Sisk P."/>
            <person name="Stolte C."/>
            <person name="Sykes S."/>
            <person name="Walk T."/>
            <person name="White J."/>
            <person name="Yandava C."/>
            <person name="Burger G."/>
            <person name="Gray M.W."/>
            <person name="Holland P.W.H."/>
            <person name="King N."/>
            <person name="Lang F.B.F."/>
            <person name="Roger A.J."/>
            <person name="Ruiz-Trillo I."/>
            <person name="Lander E."/>
            <person name="Nusbaum C."/>
        </authorList>
    </citation>
    <scope>NUCLEOTIDE SEQUENCE [LARGE SCALE GENOMIC DNA]</scope>
    <source>
        <strain evidence="8">ATCC 38327</strain>
    </source>
</reference>
<reference evidence="7 8" key="1">
    <citation type="submission" date="2009-11" db="EMBL/GenBank/DDBJ databases">
        <title>Annotation of Allomyces macrogynus ATCC 38327.</title>
        <authorList>
            <consortium name="The Broad Institute Genome Sequencing Platform"/>
            <person name="Russ C."/>
            <person name="Cuomo C."/>
            <person name="Burger G."/>
            <person name="Gray M.W."/>
            <person name="Holland P.W.H."/>
            <person name="King N."/>
            <person name="Lang F.B.F."/>
            <person name="Roger A.J."/>
            <person name="Ruiz-Trillo I."/>
            <person name="Young S.K."/>
            <person name="Zeng Q."/>
            <person name="Gargeya S."/>
            <person name="Fitzgerald M."/>
            <person name="Haas B."/>
            <person name="Abouelleil A."/>
            <person name="Alvarado L."/>
            <person name="Arachchi H.M."/>
            <person name="Berlin A."/>
            <person name="Chapman S.B."/>
            <person name="Gearin G."/>
            <person name="Goldberg J."/>
            <person name="Griggs A."/>
            <person name="Gujja S."/>
            <person name="Hansen M."/>
            <person name="Heiman D."/>
            <person name="Howarth C."/>
            <person name="Larimer J."/>
            <person name="Lui A."/>
            <person name="MacDonald P.J.P."/>
            <person name="McCowen C."/>
            <person name="Montmayeur A."/>
            <person name="Murphy C."/>
            <person name="Neiman D."/>
            <person name="Pearson M."/>
            <person name="Priest M."/>
            <person name="Roberts A."/>
            <person name="Saif S."/>
            <person name="Shea T."/>
            <person name="Sisk P."/>
            <person name="Stolte C."/>
            <person name="Sykes S."/>
            <person name="Wortman J."/>
            <person name="Nusbaum C."/>
            <person name="Birren B."/>
        </authorList>
    </citation>
    <scope>NUCLEOTIDE SEQUENCE [LARGE SCALE GENOMIC DNA]</scope>
    <source>
        <strain evidence="7 8">ATCC 38327</strain>
    </source>
</reference>
<feature type="compositionally biased region" description="Low complexity" evidence="5">
    <location>
        <begin position="730"/>
        <end position="741"/>
    </location>
</feature>
<evidence type="ECO:0000313" key="7">
    <source>
        <dbReference type="EMBL" id="KNE55852.1"/>
    </source>
</evidence>
<gene>
    <name evidence="7" type="ORF">AMAG_01722</name>
</gene>
<dbReference type="PANTHER" id="PTHR12894">
    <property type="entry name" value="CNH DOMAIN CONTAINING"/>
    <property type="match status" value="1"/>
</dbReference>
<dbReference type="Pfam" id="PF10366">
    <property type="entry name" value="Vps39_1"/>
    <property type="match status" value="1"/>
</dbReference>
<dbReference type="SUPFAM" id="SSF50969">
    <property type="entry name" value="YVTN repeat-like/Quinoprotein amine dehydrogenase"/>
    <property type="match status" value="1"/>
</dbReference>
<dbReference type="GO" id="GO:0016020">
    <property type="term" value="C:membrane"/>
    <property type="evidence" value="ECO:0007669"/>
    <property type="project" value="TreeGrafter"/>
</dbReference>
<feature type="region of interest" description="Disordered" evidence="5">
    <location>
        <begin position="711"/>
        <end position="741"/>
    </location>
</feature>
<accession>A0A0L0RZJ9</accession>
<dbReference type="PANTHER" id="PTHR12894:SF27">
    <property type="entry name" value="TRANSFORMING GROWTH FACTOR-BETA RECEPTOR-ASSOCIATED PROTEIN 1"/>
    <property type="match status" value="1"/>
</dbReference>
<dbReference type="InterPro" id="IPR032914">
    <property type="entry name" value="Vam6/VPS39/TRAP1"/>
</dbReference>
<evidence type="ECO:0000256" key="2">
    <source>
        <dbReference type="ARBA" id="ARBA00022448"/>
    </source>
</evidence>